<feature type="domain" description="Peptidase S9 prolyl oligopeptidase catalytic" evidence="2">
    <location>
        <begin position="191"/>
        <end position="262"/>
    </location>
</feature>
<dbReference type="Gene3D" id="3.40.50.1820">
    <property type="entry name" value="alpha/beta hydrolase"/>
    <property type="match status" value="1"/>
</dbReference>
<dbReference type="PANTHER" id="PTHR43037">
    <property type="entry name" value="UNNAMED PRODUCT-RELATED"/>
    <property type="match status" value="1"/>
</dbReference>
<dbReference type="InterPro" id="IPR029058">
    <property type="entry name" value="AB_hydrolase_fold"/>
</dbReference>
<protein>
    <submittedName>
        <fullName evidence="4">Uncharacterized protein</fullName>
    </submittedName>
</protein>
<dbReference type="InterPro" id="IPR041172">
    <property type="entry name" value="EstA_Ig-like_N"/>
</dbReference>
<sequence length="366" mass="41112">MRVLKHPITSSERTILAVYASDESGNEVRTASKHIAIELYASPTEGSPFIFDLNTLFNSWCIPYQLDVRLIGTLETVDGQTIDALNIEKEIDVAGEGKICPQVAKFNNAAYLAKDGRTYAYGEYVPAKDDHRHPLVIWLHGVGEGGKDPEIAYLGNKVTALTEADFQKRFGGAYILVPQCPTAWMDAGSGDWEHWTHGEKPSIYTEGLFYLIDAYVQGNPAIDPKRIIVGGCSNGGFMTMELVFNHPDYFAAAYPVCQGYDNAFVSDEMIASIKDLPIWFTYSTLDQPLSDAYSVPLIKRLKELKSENLHVSIFDKVTDLTDRFKDENGDSYAYNAHWSWIRFFNNQCVDENGINEWDWLAEQSAK</sequence>
<dbReference type="PANTHER" id="PTHR43037:SF1">
    <property type="entry name" value="BLL1128 PROTEIN"/>
    <property type="match status" value="1"/>
</dbReference>
<accession>A0A645A581</accession>
<evidence type="ECO:0000259" key="2">
    <source>
        <dbReference type="Pfam" id="PF00326"/>
    </source>
</evidence>
<proteinExistence type="predicted"/>
<evidence type="ECO:0000313" key="4">
    <source>
        <dbReference type="EMBL" id="MPM45993.1"/>
    </source>
</evidence>
<dbReference type="AlphaFoldDB" id="A0A645A581"/>
<feature type="domain" description="Esterase Ig-like N-terminal" evidence="3">
    <location>
        <begin position="10"/>
        <end position="82"/>
    </location>
</feature>
<dbReference type="GO" id="GO:0008236">
    <property type="term" value="F:serine-type peptidase activity"/>
    <property type="evidence" value="ECO:0007669"/>
    <property type="project" value="InterPro"/>
</dbReference>
<evidence type="ECO:0000256" key="1">
    <source>
        <dbReference type="ARBA" id="ARBA00022729"/>
    </source>
</evidence>
<dbReference type="SUPFAM" id="SSF53474">
    <property type="entry name" value="alpha/beta-Hydrolases"/>
    <property type="match status" value="1"/>
</dbReference>
<dbReference type="Pfam" id="PF00326">
    <property type="entry name" value="Peptidase_S9"/>
    <property type="match status" value="1"/>
</dbReference>
<name>A0A645A581_9ZZZZ</name>
<reference evidence="4" key="1">
    <citation type="submission" date="2019-08" db="EMBL/GenBank/DDBJ databases">
        <authorList>
            <person name="Kucharzyk K."/>
            <person name="Murdoch R.W."/>
            <person name="Higgins S."/>
            <person name="Loffler F."/>
        </authorList>
    </citation>
    <scope>NUCLEOTIDE SEQUENCE</scope>
</reference>
<dbReference type="GO" id="GO:0006508">
    <property type="term" value="P:proteolysis"/>
    <property type="evidence" value="ECO:0007669"/>
    <property type="project" value="InterPro"/>
</dbReference>
<dbReference type="Pfam" id="PF18435">
    <property type="entry name" value="EstA_Ig_like"/>
    <property type="match status" value="1"/>
</dbReference>
<evidence type="ECO:0000259" key="3">
    <source>
        <dbReference type="Pfam" id="PF18435"/>
    </source>
</evidence>
<keyword evidence="1" id="KW-0732">Signal</keyword>
<dbReference type="EMBL" id="VSSQ01011098">
    <property type="protein sequence ID" value="MPM45993.1"/>
    <property type="molecule type" value="Genomic_DNA"/>
</dbReference>
<comment type="caution">
    <text evidence="4">The sequence shown here is derived from an EMBL/GenBank/DDBJ whole genome shotgun (WGS) entry which is preliminary data.</text>
</comment>
<organism evidence="4">
    <name type="scientific">bioreactor metagenome</name>
    <dbReference type="NCBI Taxonomy" id="1076179"/>
    <lineage>
        <taxon>unclassified sequences</taxon>
        <taxon>metagenomes</taxon>
        <taxon>ecological metagenomes</taxon>
    </lineage>
</organism>
<dbReference type="InterPro" id="IPR001375">
    <property type="entry name" value="Peptidase_S9_cat"/>
</dbReference>
<dbReference type="InterPro" id="IPR050955">
    <property type="entry name" value="Plant_Biomass_Hydrol_Est"/>
</dbReference>
<gene>
    <name evidence="4" type="ORF">SDC9_92687</name>
</gene>
<dbReference type="Gene3D" id="2.60.40.2180">
    <property type="match status" value="1"/>
</dbReference>